<dbReference type="RefSeq" id="WP_013484262.1">
    <property type="nucleotide sequence ID" value="NC_014828.1"/>
</dbReference>
<keyword evidence="2" id="KW-1185">Reference proteome</keyword>
<dbReference type="STRING" id="663278.Ethha_0295"/>
<dbReference type="HOGENOM" id="CLU_2915595_0_0_9"/>
<dbReference type="Proteomes" id="UP000001551">
    <property type="component" value="Chromosome"/>
</dbReference>
<evidence type="ECO:0000313" key="1">
    <source>
        <dbReference type="EMBL" id="ADU25881.1"/>
    </source>
</evidence>
<protein>
    <submittedName>
        <fullName evidence="1">Uncharacterized protein</fullName>
    </submittedName>
</protein>
<dbReference type="AlphaFoldDB" id="E6U7E6"/>
<dbReference type="KEGG" id="eha:Ethha_0295"/>
<sequence>MYYNCLNVWCFARRAAGGFGSAAAQNDDSPFFVRMADDDRVQMETENREGQTVWAKKTESN</sequence>
<organism evidence="1 2">
    <name type="scientific">Ethanoligenens harbinense (strain DSM 18485 / JCM 12961 / CGMCC 1.5033 / YUAN-3)</name>
    <dbReference type="NCBI Taxonomy" id="663278"/>
    <lineage>
        <taxon>Bacteria</taxon>
        <taxon>Bacillati</taxon>
        <taxon>Bacillota</taxon>
        <taxon>Clostridia</taxon>
        <taxon>Eubacteriales</taxon>
        <taxon>Oscillospiraceae</taxon>
        <taxon>Ethanoligenens</taxon>
    </lineage>
</organism>
<dbReference type="EMBL" id="CP002400">
    <property type="protein sequence ID" value="ADU25881.1"/>
    <property type="molecule type" value="Genomic_DNA"/>
</dbReference>
<name>E6U7E6_ETHHY</name>
<accession>E6U7E6</accession>
<evidence type="ECO:0000313" key="2">
    <source>
        <dbReference type="Proteomes" id="UP000001551"/>
    </source>
</evidence>
<proteinExistence type="predicted"/>
<reference evidence="1 2" key="1">
    <citation type="submission" date="2010-12" db="EMBL/GenBank/DDBJ databases">
        <title>Complete sequence of Ethanoligenens harbinense YUAN-3.</title>
        <authorList>
            <person name="Lucas S."/>
            <person name="Copeland A."/>
            <person name="Lapidus A."/>
            <person name="Cheng J.-F."/>
            <person name="Bruce D."/>
            <person name="Goodwin L."/>
            <person name="Pitluck S."/>
            <person name="Chertkov O."/>
            <person name="Misra M."/>
            <person name="Detter J.C."/>
            <person name="Han C."/>
            <person name="Tapia R."/>
            <person name="Land M."/>
            <person name="Hauser L."/>
            <person name="Jeffries C."/>
            <person name="Kyrpides N."/>
            <person name="Ivanova N."/>
            <person name="Mikhailova N."/>
            <person name="Wang A."/>
            <person name="Mouttaki H."/>
            <person name="He Z."/>
            <person name="Zhou J."/>
            <person name="Hemme C.L."/>
            <person name="Woyke T."/>
        </authorList>
    </citation>
    <scope>NUCLEOTIDE SEQUENCE [LARGE SCALE GENOMIC DNA]</scope>
    <source>
        <strain evidence="2">DSM 18485 / JCM 12961 / CGMCC 1.5033 / YUAN-3</strain>
    </source>
</reference>
<gene>
    <name evidence="1" type="ordered locus">Ethha_0295</name>
</gene>